<dbReference type="Proteomes" id="UP000887013">
    <property type="component" value="Unassembled WGS sequence"/>
</dbReference>
<feature type="non-terminal residue" evidence="1">
    <location>
        <position position="1"/>
    </location>
</feature>
<evidence type="ECO:0000313" key="1">
    <source>
        <dbReference type="EMBL" id="GFU31015.1"/>
    </source>
</evidence>
<dbReference type="AlphaFoldDB" id="A0A8X6UPR4"/>
<proteinExistence type="predicted"/>
<reference evidence="1" key="1">
    <citation type="submission" date="2020-08" db="EMBL/GenBank/DDBJ databases">
        <title>Multicomponent nature underlies the extraordinary mechanical properties of spider dragline silk.</title>
        <authorList>
            <person name="Kono N."/>
            <person name="Nakamura H."/>
            <person name="Mori M."/>
            <person name="Yoshida Y."/>
            <person name="Ohtoshi R."/>
            <person name="Malay A.D."/>
            <person name="Moran D.A.P."/>
            <person name="Tomita M."/>
            <person name="Numata K."/>
            <person name="Arakawa K."/>
        </authorList>
    </citation>
    <scope>NUCLEOTIDE SEQUENCE</scope>
</reference>
<comment type="caution">
    <text evidence="1">The sequence shown here is derived from an EMBL/GenBank/DDBJ whole genome shotgun (WGS) entry which is preliminary data.</text>
</comment>
<keyword evidence="2" id="KW-1185">Reference proteome</keyword>
<sequence length="51" mass="5527">IVSGGCRNVFIFFPVGPDSVEIWEVPLKSFSVCAPKVDQPHARKTIALALS</sequence>
<protein>
    <submittedName>
        <fullName evidence="1">Uncharacterized protein</fullName>
    </submittedName>
</protein>
<gene>
    <name evidence="1" type="ORF">NPIL_59611</name>
</gene>
<evidence type="ECO:0000313" key="2">
    <source>
        <dbReference type="Proteomes" id="UP000887013"/>
    </source>
</evidence>
<accession>A0A8X6UPR4</accession>
<dbReference type="EMBL" id="BMAW01033607">
    <property type="protein sequence ID" value="GFU31015.1"/>
    <property type="molecule type" value="Genomic_DNA"/>
</dbReference>
<name>A0A8X6UPR4_NEPPI</name>
<organism evidence="1 2">
    <name type="scientific">Nephila pilipes</name>
    <name type="common">Giant wood spider</name>
    <name type="synonym">Nephila maculata</name>
    <dbReference type="NCBI Taxonomy" id="299642"/>
    <lineage>
        <taxon>Eukaryota</taxon>
        <taxon>Metazoa</taxon>
        <taxon>Ecdysozoa</taxon>
        <taxon>Arthropoda</taxon>
        <taxon>Chelicerata</taxon>
        <taxon>Arachnida</taxon>
        <taxon>Araneae</taxon>
        <taxon>Araneomorphae</taxon>
        <taxon>Entelegynae</taxon>
        <taxon>Araneoidea</taxon>
        <taxon>Nephilidae</taxon>
        <taxon>Nephila</taxon>
    </lineage>
</organism>